<comment type="similarity">
    <text evidence="1">Belongs to the asaB hydroxylase/desaturase family.</text>
</comment>
<dbReference type="EMBL" id="CH408029">
    <property type="protein sequence ID" value="EAQ92254.1"/>
    <property type="molecule type" value="Genomic_DNA"/>
</dbReference>
<dbReference type="eggNOG" id="ENOG502RZAA">
    <property type="taxonomic scope" value="Eukaryota"/>
</dbReference>
<accession>Q2HH15</accession>
<evidence type="ECO:0000313" key="2">
    <source>
        <dbReference type="EMBL" id="EAQ92254.1"/>
    </source>
</evidence>
<name>Q2HH15_CHAGB</name>
<dbReference type="NCBIfam" id="NF041278">
    <property type="entry name" value="CmcJ_NvfI_EfuI"/>
    <property type="match status" value="2"/>
</dbReference>
<dbReference type="Proteomes" id="UP000001056">
    <property type="component" value="Unassembled WGS sequence"/>
</dbReference>
<dbReference type="GeneID" id="4388249"/>
<evidence type="ECO:0000313" key="3">
    <source>
        <dbReference type="Proteomes" id="UP000001056"/>
    </source>
</evidence>
<dbReference type="AlphaFoldDB" id="Q2HH15"/>
<dbReference type="VEuPathDB" id="FungiDB:CHGG_00489"/>
<proteinExistence type="inferred from homology"/>
<dbReference type="InParanoid" id="Q2HH15"/>
<dbReference type="OrthoDB" id="412788at2759"/>
<evidence type="ECO:0000256" key="1">
    <source>
        <dbReference type="ARBA" id="ARBA00023604"/>
    </source>
</evidence>
<dbReference type="HOGENOM" id="CLU_042688_2_0_1"/>
<sequence length="294" mass="33451">MATPDVISPVDITQHAAIAPSVVLDRKPGQHNVRTVMNYYKDPEDGSPPAPFYIEYGPFPSYESNAFAFLVHHESQEKAFVDEDQIKSNYYSEIEQLLKDATGASRVFIFDHTIRREQLGVPNAPVRGPVRSVHIDQSYTASVERVRYHLPEEAEKLLQKRFQIINVRGIPTPILYFSIGSRRMQVWRPIKTVLKDPLGVADAHSVPESDLVGAALIYPQRKGETYVVKPNPAHRWYFKYAQRPDEVTLIKCYDSVTAPGVARRVPHSAFVDSAEEDKEPRESIEVRTLVFYDN</sequence>
<gene>
    <name evidence="2" type="ORF">CHGG_00489</name>
</gene>
<dbReference type="RefSeq" id="XP_001219710.1">
    <property type="nucleotide sequence ID" value="XM_001219709.1"/>
</dbReference>
<dbReference type="OMA" id="KNGFQIY"/>
<reference evidence="3" key="1">
    <citation type="journal article" date="2015" name="Genome Announc.">
        <title>Draft genome sequence of the cellulolytic fungus Chaetomium globosum.</title>
        <authorList>
            <person name="Cuomo C.A."/>
            <person name="Untereiner W.A."/>
            <person name="Ma L.-J."/>
            <person name="Grabherr M."/>
            <person name="Birren B.W."/>
        </authorList>
    </citation>
    <scope>NUCLEOTIDE SEQUENCE [LARGE SCALE GENOMIC DNA]</scope>
    <source>
        <strain evidence="3">ATCC 6205 / CBS 148.51 / DSM 1962 / NBRC 6347 / NRRL 1970</strain>
    </source>
</reference>
<dbReference type="InterPro" id="IPR044053">
    <property type="entry name" value="AsaB-like"/>
</dbReference>
<evidence type="ECO:0008006" key="4">
    <source>
        <dbReference type="Google" id="ProtNLM"/>
    </source>
</evidence>
<protein>
    <recommendedName>
        <fullName evidence="4">Methyltransferase</fullName>
    </recommendedName>
</protein>
<dbReference type="GO" id="GO:0016491">
    <property type="term" value="F:oxidoreductase activity"/>
    <property type="evidence" value="ECO:0007669"/>
    <property type="project" value="InterPro"/>
</dbReference>
<keyword evidence="3" id="KW-1185">Reference proteome</keyword>
<dbReference type="PANTHER" id="PTHR34598">
    <property type="entry name" value="BLL6449 PROTEIN"/>
    <property type="match status" value="1"/>
</dbReference>
<dbReference type="PANTHER" id="PTHR34598:SF3">
    <property type="entry name" value="OXIDOREDUCTASE AN1597"/>
    <property type="match status" value="1"/>
</dbReference>
<organism evidence="2 3">
    <name type="scientific">Chaetomium globosum (strain ATCC 6205 / CBS 148.51 / DSM 1962 / NBRC 6347 / NRRL 1970)</name>
    <name type="common">Soil fungus</name>
    <dbReference type="NCBI Taxonomy" id="306901"/>
    <lineage>
        <taxon>Eukaryota</taxon>
        <taxon>Fungi</taxon>
        <taxon>Dikarya</taxon>
        <taxon>Ascomycota</taxon>
        <taxon>Pezizomycotina</taxon>
        <taxon>Sordariomycetes</taxon>
        <taxon>Sordariomycetidae</taxon>
        <taxon>Sordariales</taxon>
        <taxon>Chaetomiaceae</taxon>
        <taxon>Chaetomium</taxon>
    </lineage>
</organism>